<evidence type="ECO:0000313" key="2">
    <source>
        <dbReference type="EMBL" id="KHJ33017.1"/>
    </source>
</evidence>
<feature type="region of interest" description="Disordered" evidence="1">
    <location>
        <begin position="189"/>
        <end position="210"/>
    </location>
</feature>
<dbReference type="AlphaFoldDB" id="A0A0B1P2U9"/>
<sequence length="220" mass="24448">MDSRQTLKLVAPFKRPIILRLTQNSRNKSEIENPFFPKELANIIVIPQRRERAWYTCLLLCTSMISSIDSTLVNFKEVEMEEVVAFKASLRQAIANFVAVDSFSPSLISSHNRPNKGNGSKSGKDKNTNNILVATPLIVPTPAPNRRKTQRLALPKTSPISDKTWVTMARNSHKKAKVFLGNKAQAAFTANASQRQSPKDKPATLGSDKGLFVRLPQGHV</sequence>
<dbReference type="Proteomes" id="UP000030854">
    <property type="component" value="Unassembled WGS sequence"/>
</dbReference>
<evidence type="ECO:0000256" key="1">
    <source>
        <dbReference type="SAM" id="MobiDB-lite"/>
    </source>
</evidence>
<organism evidence="2 3">
    <name type="scientific">Uncinula necator</name>
    <name type="common">Grape powdery mildew</name>
    <dbReference type="NCBI Taxonomy" id="52586"/>
    <lineage>
        <taxon>Eukaryota</taxon>
        <taxon>Fungi</taxon>
        <taxon>Dikarya</taxon>
        <taxon>Ascomycota</taxon>
        <taxon>Pezizomycotina</taxon>
        <taxon>Leotiomycetes</taxon>
        <taxon>Erysiphales</taxon>
        <taxon>Erysiphaceae</taxon>
        <taxon>Erysiphe</taxon>
    </lineage>
</organism>
<evidence type="ECO:0000313" key="3">
    <source>
        <dbReference type="Proteomes" id="UP000030854"/>
    </source>
</evidence>
<name>A0A0B1P2U9_UNCNE</name>
<keyword evidence="3" id="KW-1185">Reference proteome</keyword>
<accession>A0A0B1P2U9</accession>
<feature type="region of interest" description="Disordered" evidence="1">
    <location>
        <begin position="108"/>
        <end position="128"/>
    </location>
</feature>
<protein>
    <submittedName>
        <fullName evidence="2">Putative eka-like protein</fullName>
    </submittedName>
</protein>
<dbReference type="HOGENOM" id="CLU_018153_3_0_1"/>
<comment type="caution">
    <text evidence="2">The sequence shown here is derived from an EMBL/GenBank/DDBJ whole genome shotgun (WGS) entry which is preliminary data.</text>
</comment>
<dbReference type="EMBL" id="JNVN01001668">
    <property type="protein sequence ID" value="KHJ33017.1"/>
    <property type="molecule type" value="Genomic_DNA"/>
</dbReference>
<reference evidence="2 3" key="1">
    <citation type="journal article" date="2014" name="BMC Genomics">
        <title>Adaptive genomic structural variation in the grape powdery mildew pathogen, Erysiphe necator.</title>
        <authorList>
            <person name="Jones L."/>
            <person name="Riaz S."/>
            <person name="Morales-Cruz A."/>
            <person name="Amrine K.C."/>
            <person name="McGuire B."/>
            <person name="Gubler W.D."/>
            <person name="Walker M.A."/>
            <person name="Cantu D."/>
        </authorList>
    </citation>
    <scope>NUCLEOTIDE SEQUENCE [LARGE SCALE GENOMIC DNA]</scope>
    <source>
        <strain evidence="3">c</strain>
    </source>
</reference>
<gene>
    <name evidence="2" type="ORF">EV44_g3685</name>
</gene>
<proteinExistence type="predicted"/>